<dbReference type="PANTHER" id="PTHR15503:SF22">
    <property type="entry name" value="TRANSPOSON TY3-I GAG POLYPROTEIN"/>
    <property type="match status" value="1"/>
</dbReference>
<feature type="compositionally biased region" description="Low complexity" evidence="1">
    <location>
        <begin position="160"/>
        <end position="171"/>
    </location>
</feature>
<dbReference type="GeneID" id="101498582"/>
<dbReference type="InterPro" id="IPR043128">
    <property type="entry name" value="Rev_trsase/Diguanyl_cyclase"/>
</dbReference>
<dbReference type="SUPFAM" id="SSF50630">
    <property type="entry name" value="Acid proteases"/>
    <property type="match status" value="1"/>
</dbReference>
<dbReference type="InterPro" id="IPR043502">
    <property type="entry name" value="DNA/RNA_pol_sf"/>
</dbReference>
<dbReference type="PANTHER" id="PTHR15503">
    <property type="entry name" value="LDOC1 RELATED"/>
    <property type="match status" value="1"/>
</dbReference>
<feature type="compositionally biased region" description="Polar residues" evidence="1">
    <location>
        <begin position="150"/>
        <end position="159"/>
    </location>
</feature>
<dbReference type="Pfam" id="PF03732">
    <property type="entry name" value="Retrotrans_gag"/>
    <property type="match status" value="1"/>
</dbReference>
<dbReference type="Gene3D" id="3.10.10.10">
    <property type="entry name" value="HIV Type 1 Reverse Transcriptase, subunit A, domain 1"/>
    <property type="match status" value="1"/>
</dbReference>
<dbReference type="InterPro" id="IPR021109">
    <property type="entry name" value="Peptidase_aspartic_dom_sf"/>
</dbReference>
<dbReference type="Gene3D" id="2.40.70.10">
    <property type="entry name" value="Acid Proteases"/>
    <property type="match status" value="1"/>
</dbReference>
<gene>
    <name evidence="5" type="primary">LOC101498582</name>
</gene>
<evidence type="ECO:0000259" key="2">
    <source>
        <dbReference type="Pfam" id="PF00078"/>
    </source>
</evidence>
<dbReference type="Pfam" id="PF08284">
    <property type="entry name" value="RVP_2"/>
    <property type="match status" value="1"/>
</dbReference>
<dbReference type="PaxDb" id="3827-XP_004514016.1"/>
<organism evidence="4 5">
    <name type="scientific">Cicer arietinum</name>
    <name type="common">Chickpea</name>
    <name type="synonym">Garbanzo</name>
    <dbReference type="NCBI Taxonomy" id="3827"/>
    <lineage>
        <taxon>Eukaryota</taxon>
        <taxon>Viridiplantae</taxon>
        <taxon>Streptophyta</taxon>
        <taxon>Embryophyta</taxon>
        <taxon>Tracheophyta</taxon>
        <taxon>Spermatophyta</taxon>
        <taxon>Magnoliopsida</taxon>
        <taxon>eudicotyledons</taxon>
        <taxon>Gunneridae</taxon>
        <taxon>Pentapetalae</taxon>
        <taxon>rosids</taxon>
        <taxon>fabids</taxon>
        <taxon>Fabales</taxon>
        <taxon>Fabaceae</taxon>
        <taxon>Papilionoideae</taxon>
        <taxon>50 kb inversion clade</taxon>
        <taxon>NPAAA clade</taxon>
        <taxon>Hologalegina</taxon>
        <taxon>IRL clade</taxon>
        <taxon>Cicereae</taxon>
        <taxon>Cicer</taxon>
    </lineage>
</organism>
<dbReference type="Pfam" id="PF00078">
    <property type="entry name" value="RVT_1"/>
    <property type="match status" value="1"/>
</dbReference>
<dbReference type="Gene3D" id="3.30.70.270">
    <property type="match status" value="1"/>
</dbReference>
<feature type="domain" description="Retrotransposon gag" evidence="3">
    <location>
        <begin position="4"/>
        <end position="91"/>
    </location>
</feature>
<dbReference type="AlphaFoldDB" id="A0A1S2Z2U2"/>
<evidence type="ECO:0000259" key="3">
    <source>
        <dbReference type="Pfam" id="PF03732"/>
    </source>
</evidence>
<proteinExistence type="predicted"/>
<dbReference type="STRING" id="3827.A0A1S2Z2U2"/>
<evidence type="ECO:0000313" key="4">
    <source>
        <dbReference type="Proteomes" id="UP000087171"/>
    </source>
</evidence>
<dbReference type="OrthoDB" id="1749187at2759"/>
<reference evidence="5" key="1">
    <citation type="submission" date="2025-08" db="UniProtKB">
        <authorList>
            <consortium name="RefSeq"/>
        </authorList>
    </citation>
    <scope>IDENTIFICATION</scope>
    <source>
        <tissue evidence="5">Etiolated seedlings</tissue>
    </source>
</reference>
<feature type="domain" description="Reverse transcriptase" evidence="2">
    <location>
        <begin position="502"/>
        <end position="556"/>
    </location>
</feature>
<dbReference type="InterPro" id="IPR005162">
    <property type="entry name" value="Retrotrans_gag_dom"/>
</dbReference>
<accession>A0A1S2Z2U2</accession>
<dbReference type="eggNOG" id="KOG0017">
    <property type="taxonomic scope" value="Eukaryota"/>
</dbReference>
<sequence>MQATVMALEGKALSWYHWWEKCNPNPNWEGFKIAVVRRFQPSMVQNPFEQLLSLKQTGTVDEYVEDFEKYVGAMRTIDQEFVRGIFLNGLKQELQAEVKLYELNSLSEMIQKVILIEQKNMLVNMKNGYSYASRTNGNSRSMPYSKTITLESKLSSDQKSSTMSGTGQSQSVESVKNRGGEFKHLTSAEVREKREKGLCFRCDEPYNKEHRCKNRQFKMILMEEEEEEGVEEGEEPLQSFRSLHLSLCSLSGFTTTRSWKVEGLLEGVAVVILIDCGASHNFIAIELVERLHLTVMETSPYMVEVGDGHKVRCKGKCAQLKFQMQNLEAIQDFYLFTLKGVDMVLGLDWLAGLGEIKADFGKLELTLKQGEKFIRIAGNPALTKTELPFGALMQVLKEEGEGLLIQCERTKTELDSQKTLPKNFLKLLDEFDEICSDPKELPPVRKHDHAIHLKEGASIPHLRPYRYPHYQKTEIERLVAEMLESGVIRHSISPYSSPIILVKKKDGGWRFCVDYRALNKITIPNKFPIPIIEELLDEIGGATVFTKLDLKSGYHQRNYWMKLVEPLCSLNWT</sequence>
<feature type="region of interest" description="Disordered" evidence="1">
    <location>
        <begin position="150"/>
        <end position="178"/>
    </location>
</feature>
<dbReference type="CDD" id="cd00303">
    <property type="entry name" value="retropepsin_like"/>
    <property type="match status" value="1"/>
</dbReference>
<dbReference type="InterPro" id="IPR032567">
    <property type="entry name" value="RTL1-rel"/>
</dbReference>
<dbReference type="CDD" id="cd01647">
    <property type="entry name" value="RT_LTR"/>
    <property type="match status" value="1"/>
</dbReference>
<dbReference type="Proteomes" id="UP000087171">
    <property type="component" value="Unplaced"/>
</dbReference>
<dbReference type="RefSeq" id="XP_004514016.2">
    <property type="nucleotide sequence ID" value="XM_004513959.2"/>
</dbReference>
<protein>
    <submittedName>
        <fullName evidence="5">Uncharacterized protein LOC101498582</fullName>
    </submittedName>
</protein>
<name>A0A1S2Z2U2_CICAR</name>
<evidence type="ECO:0000256" key="1">
    <source>
        <dbReference type="SAM" id="MobiDB-lite"/>
    </source>
</evidence>
<evidence type="ECO:0000313" key="5">
    <source>
        <dbReference type="RefSeq" id="XP_004514016.2"/>
    </source>
</evidence>
<keyword evidence="4" id="KW-1185">Reference proteome</keyword>
<dbReference type="SUPFAM" id="SSF56672">
    <property type="entry name" value="DNA/RNA polymerases"/>
    <property type="match status" value="1"/>
</dbReference>
<dbReference type="InterPro" id="IPR000477">
    <property type="entry name" value="RT_dom"/>
</dbReference>
<dbReference type="KEGG" id="cam:101498582"/>